<reference evidence="2" key="1">
    <citation type="journal article" date="2004" name="Nature">
        <title>Genome duplication in the teleost fish Tetraodon nigroviridis reveals the early vertebrate proto-karyotype.</title>
        <authorList>
            <person name="Jaillon O."/>
            <person name="Aury J.-M."/>
            <person name="Brunet F."/>
            <person name="Petit J.-L."/>
            <person name="Stange-Thomann N."/>
            <person name="Mauceli E."/>
            <person name="Bouneau L."/>
            <person name="Fischer C."/>
            <person name="Ozouf-Costaz C."/>
            <person name="Bernot A."/>
            <person name="Nicaud S."/>
            <person name="Jaffe D."/>
            <person name="Fisher S."/>
            <person name="Lutfalla G."/>
            <person name="Dossat C."/>
            <person name="Segurens B."/>
            <person name="Dasilva C."/>
            <person name="Salanoubat M."/>
            <person name="Levy M."/>
            <person name="Boudet N."/>
            <person name="Castellano S."/>
            <person name="Anthouard V."/>
            <person name="Jubin C."/>
            <person name="Castelli V."/>
            <person name="Katinka M."/>
            <person name="Vacherie B."/>
            <person name="Biemont C."/>
            <person name="Skalli Z."/>
            <person name="Cattolico L."/>
            <person name="Poulain J."/>
            <person name="De Berardinis V."/>
            <person name="Cruaud C."/>
            <person name="Duprat S."/>
            <person name="Brottier P."/>
            <person name="Coutanceau J.-P."/>
            <person name="Gouzy J."/>
            <person name="Parra G."/>
            <person name="Lardier G."/>
            <person name="Chapple C."/>
            <person name="McKernan K.J."/>
            <person name="McEwan P."/>
            <person name="Bosak S."/>
            <person name="Kellis M."/>
            <person name="Volff J.-N."/>
            <person name="Guigo R."/>
            <person name="Zody M.C."/>
            <person name="Mesirov J."/>
            <person name="Lindblad-Toh K."/>
            <person name="Birren B."/>
            <person name="Nusbaum C."/>
            <person name="Kahn D."/>
            <person name="Robinson-Rechavi M."/>
            <person name="Laudet V."/>
            <person name="Schachter V."/>
            <person name="Quetier F."/>
            <person name="Saurin W."/>
            <person name="Scarpelli C."/>
            <person name="Wincker P."/>
            <person name="Lander E.S."/>
            <person name="Weissenbach J."/>
            <person name="Roest Crollius H."/>
        </authorList>
    </citation>
    <scope>NUCLEOTIDE SEQUENCE [LARGE SCALE GENOMIC DNA]</scope>
</reference>
<dbReference type="GO" id="GO:0017154">
    <property type="term" value="F:semaphorin receptor activity"/>
    <property type="evidence" value="ECO:0007669"/>
    <property type="project" value="InterPro"/>
</dbReference>
<feature type="domain" description="IPT/TIG" evidence="1">
    <location>
        <begin position="116"/>
        <end position="202"/>
    </location>
</feature>
<dbReference type="KEGG" id="tng:GSTEN00005861G001"/>
<dbReference type="OrthoDB" id="9885017at2759"/>
<gene>
    <name evidence="2" type="ORF">GSTENG00005861001</name>
</gene>
<feature type="domain" description="IPT/TIG" evidence="1">
    <location>
        <begin position="239"/>
        <end position="342"/>
    </location>
</feature>
<comment type="caution">
    <text evidence="2">The sequence shown here is derived from an EMBL/GenBank/DDBJ whole genome shotgun (WGS) entry which is preliminary data.</text>
</comment>
<protein>
    <submittedName>
        <fullName evidence="2">(spotted green pufferfish) hypothetical protein</fullName>
    </submittedName>
</protein>
<dbReference type="InterPro" id="IPR014756">
    <property type="entry name" value="Ig_E-set"/>
</dbReference>
<feature type="non-terminal residue" evidence="2">
    <location>
        <position position="368"/>
    </location>
</feature>
<feature type="domain" description="IPT/TIG" evidence="1">
    <location>
        <begin position="19"/>
        <end position="115"/>
    </location>
</feature>
<name>Q4T794_TETNG</name>
<dbReference type="Gene3D" id="2.60.40.10">
    <property type="entry name" value="Immunoglobulins"/>
    <property type="match status" value="2"/>
</dbReference>
<organism evidence="2">
    <name type="scientific">Tetraodon nigroviridis</name>
    <name type="common">Spotted green pufferfish</name>
    <name type="synonym">Chelonodon nigroviridis</name>
    <dbReference type="NCBI Taxonomy" id="99883"/>
    <lineage>
        <taxon>Eukaryota</taxon>
        <taxon>Metazoa</taxon>
        <taxon>Chordata</taxon>
        <taxon>Craniata</taxon>
        <taxon>Vertebrata</taxon>
        <taxon>Euteleostomi</taxon>
        <taxon>Actinopterygii</taxon>
        <taxon>Neopterygii</taxon>
        <taxon>Teleostei</taxon>
        <taxon>Neoteleostei</taxon>
        <taxon>Acanthomorphata</taxon>
        <taxon>Eupercaria</taxon>
        <taxon>Tetraodontiformes</taxon>
        <taxon>Tetradontoidea</taxon>
        <taxon>Tetraodontidae</taxon>
        <taxon>Tetraodon</taxon>
    </lineage>
</organism>
<accession>Q4T794</accession>
<dbReference type="Pfam" id="PF01833">
    <property type="entry name" value="TIG"/>
    <property type="match status" value="2"/>
</dbReference>
<evidence type="ECO:0000259" key="1">
    <source>
        <dbReference type="SMART" id="SM00429"/>
    </source>
</evidence>
<dbReference type="PANTHER" id="PTHR22625">
    <property type="entry name" value="PLEXIN"/>
    <property type="match status" value="1"/>
</dbReference>
<reference evidence="2" key="2">
    <citation type="submission" date="2004-02" db="EMBL/GenBank/DDBJ databases">
        <authorList>
            <consortium name="Genoscope"/>
            <consortium name="Whitehead Institute Centre for Genome Research"/>
        </authorList>
    </citation>
    <scope>NUCLEOTIDE SEQUENCE</scope>
</reference>
<dbReference type="GO" id="GO:0030334">
    <property type="term" value="P:regulation of cell migration"/>
    <property type="evidence" value="ECO:0007669"/>
    <property type="project" value="TreeGrafter"/>
</dbReference>
<dbReference type="InterPro" id="IPR002909">
    <property type="entry name" value="IPT_dom"/>
</dbReference>
<sequence length="368" mass="40442">MLSLAVIWTSARVQRGALLQHLPQLFPETGPRQGGTRVTILGENLGLQFRDIQMGVRVGKIPCMPVEEEYVSAERIVCLLNDATNYRVQEAHVEVCVKDCINDYRALSPRPFTFVTPYFNRIQPSQGPISGGTRITVEGSYLNAGSYVSVRFAQRPCFFKSSFHKLTLQKIDCPEIAMTAISIITLPSIHPSIHYPTRFIPSGVTGVCWCLSPALLGRRQGYTLDRPGSDHMLLRHYHVTSASLSDMPTGGGHIFKSGGTLLTVSGTNLATIQEPKIRAKYGQVESFHNCTVYNNSVMVCLAPSVADSELGFSESGTDPDEIGFYLDNVNALVVVNKTFSYYPDPVFEPLSPSGVLELKPTSPLILKV</sequence>
<dbReference type="CDD" id="cd01180">
    <property type="entry name" value="IPT_plexin_repeat1"/>
    <property type="match status" value="1"/>
</dbReference>
<dbReference type="EMBL" id="CAAE01008211">
    <property type="protein sequence ID" value="CAF91238.1"/>
    <property type="molecule type" value="Genomic_DNA"/>
</dbReference>
<proteinExistence type="predicted"/>
<dbReference type="PANTHER" id="PTHR22625:SF35">
    <property type="entry name" value="PLEXIN-A1"/>
    <property type="match status" value="1"/>
</dbReference>
<evidence type="ECO:0000313" key="2">
    <source>
        <dbReference type="EMBL" id="CAF91238.1"/>
    </source>
</evidence>
<dbReference type="InterPro" id="IPR013783">
    <property type="entry name" value="Ig-like_fold"/>
</dbReference>
<dbReference type="InterPro" id="IPR031148">
    <property type="entry name" value="Plexin"/>
</dbReference>
<dbReference type="SUPFAM" id="SSF81296">
    <property type="entry name" value="E set domains"/>
    <property type="match status" value="3"/>
</dbReference>
<dbReference type="SMART" id="SM00429">
    <property type="entry name" value="IPT"/>
    <property type="match status" value="3"/>
</dbReference>
<dbReference type="AlphaFoldDB" id="Q4T794"/>
<dbReference type="GO" id="GO:0005886">
    <property type="term" value="C:plasma membrane"/>
    <property type="evidence" value="ECO:0007669"/>
    <property type="project" value="TreeGrafter"/>
</dbReference>
<dbReference type="GO" id="GO:0007399">
    <property type="term" value="P:nervous system development"/>
    <property type="evidence" value="ECO:0007669"/>
    <property type="project" value="UniProtKB-ARBA"/>
</dbReference>
<dbReference type="GO" id="GO:0002116">
    <property type="term" value="C:semaphorin receptor complex"/>
    <property type="evidence" value="ECO:0007669"/>
    <property type="project" value="TreeGrafter"/>
</dbReference>